<dbReference type="SUPFAM" id="SSF52833">
    <property type="entry name" value="Thioredoxin-like"/>
    <property type="match status" value="1"/>
</dbReference>
<evidence type="ECO:0000256" key="4">
    <source>
        <dbReference type="SAM" id="MobiDB-lite"/>
    </source>
</evidence>
<dbReference type="InterPro" id="IPR036249">
    <property type="entry name" value="Thioredoxin-like_sf"/>
</dbReference>
<name>A0A6I9S1Z0_ELAGV</name>
<dbReference type="Gene3D" id="3.40.30.10">
    <property type="entry name" value="Glutaredoxin"/>
    <property type="match status" value="1"/>
</dbReference>
<evidence type="ECO:0000256" key="2">
    <source>
        <dbReference type="ARBA" id="ARBA00023157"/>
    </source>
</evidence>
<feature type="region of interest" description="Disordered" evidence="4">
    <location>
        <begin position="1"/>
        <end position="54"/>
    </location>
</feature>
<dbReference type="FunFam" id="3.40.30.10:FF:000245">
    <property type="entry name" value="Thioredoxin"/>
    <property type="match status" value="1"/>
</dbReference>
<dbReference type="Pfam" id="PF00085">
    <property type="entry name" value="Thioredoxin"/>
    <property type="match status" value="1"/>
</dbReference>
<keyword evidence="6" id="KW-1185">Reference proteome</keyword>
<feature type="compositionally biased region" description="Polar residues" evidence="4">
    <location>
        <begin position="1"/>
        <end position="15"/>
    </location>
</feature>
<accession>A0A6I9S1Z0</accession>
<dbReference type="PANTHER" id="PTHR47192:SF4">
    <property type="entry name" value="THIOREDOXIN-LIKE 3-2, CHLOROPLASTIC"/>
    <property type="match status" value="1"/>
</dbReference>
<dbReference type="AlphaFoldDB" id="A0A6I9S1Z0"/>
<feature type="compositionally biased region" description="Polar residues" evidence="4">
    <location>
        <begin position="43"/>
        <end position="54"/>
    </location>
</feature>
<evidence type="ECO:0000256" key="3">
    <source>
        <dbReference type="ARBA" id="ARBA00023284"/>
    </source>
</evidence>
<keyword evidence="1" id="KW-0249">Electron transport</keyword>
<dbReference type="Proteomes" id="UP000504607">
    <property type="component" value="Chromosome 12"/>
</dbReference>
<dbReference type="InParanoid" id="A0A6I9S1Z0"/>
<evidence type="ECO:0000313" key="7">
    <source>
        <dbReference type="RefSeq" id="XP_010935720.1"/>
    </source>
</evidence>
<keyword evidence="1" id="KW-0813">Transport</keyword>
<dbReference type="RefSeq" id="XP_010935720.1">
    <property type="nucleotide sequence ID" value="XM_010937418.3"/>
</dbReference>
<dbReference type="CDD" id="cd02947">
    <property type="entry name" value="TRX_family"/>
    <property type="match status" value="1"/>
</dbReference>
<reference evidence="7" key="1">
    <citation type="submission" date="2025-08" db="UniProtKB">
        <authorList>
            <consortium name="RefSeq"/>
        </authorList>
    </citation>
    <scope>IDENTIFICATION</scope>
</reference>
<evidence type="ECO:0000313" key="6">
    <source>
        <dbReference type="Proteomes" id="UP000504607"/>
    </source>
</evidence>
<dbReference type="GO" id="GO:0009570">
    <property type="term" value="C:chloroplast stroma"/>
    <property type="evidence" value="ECO:0007669"/>
    <property type="project" value="InterPro"/>
</dbReference>
<sequence>MTESLLLSSSPFTAASRSLRPSSSPCCPSPRSVLPSRRRLETTSRPLPSASTAGSSIYPASWLRTPSFVSAAGAAAWSGVEEVPPPEDRLDDGGDGPSSVELVPILSEAQFDRVIAEAQQLDESVIVLWMANWCRKCIYLKPKLEKLAADYYPRIRFYCVDVNAVPQRLVTRAEIAKMPTVQLWKDSKKQDEVIGGHKAWLVVDDVRKMIENED</sequence>
<keyword evidence="3" id="KW-0676">Redox-active center</keyword>
<dbReference type="FunCoup" id="A0A6I9S1Z0">
    <property type="interactions" value="889"/>
</dbReference>
<feature type="compositionally biased region" description="Low complexity" evidence="4">
    <location>
        <begin position="16"/>
        <end position="35"/>
    </location>
</feature>
<feature type="domain" description="Thioredoxin" evidence="5">
    <location>
        <begin position="79"/>
        <end position="214"/>
    </location>
</feature>
<dbReference type="InterPro" id="IPR013766">
    <property type="entry name" value="Thioredoxin_domain"/>
</dbReference>
<dbReference type="OrthoDB" id="2121326at2759"/>
<dbReference type="GeneID" id="105055571"/>
<keyword evidence="2" id="KW-1015">Disulfide bond</keyword>
<evidence type="ECO:0000256" key="1">
    <source>
        <dbReference type="ARBA" id="ARBA00022982"/>
    </source>
</evidence>
<proteinExistence type="predicted"/>
<gene>
    <name evidence="7" type="primary">LOC105055571</name>
</gene>
<evidence type="ECO:0000259" key="5">
    <source>
        <dbReference type="PROSITE" id="PS51352"/>
    </source>
</evidence>
<dbReference type="PANTHER" id="PTHR47192">
    <property type="entry name" value="THIOREDOXIN-LIKE 3-2, CHLOROPLASTIC"/>
    <property type="match status" value="1"/>
</dbReference>
<dbReference type="PROSITE" id="PS51352">
    <property type="entry name" value="THIOREDOXIN_2"/>
    <property type="match status" value="1"/>
</dbReference>
<dbReference type="KEGG" id="egu:105055571"/>
<protein>
    <submittedName>
        <fullName evidence="7">Thioredoxin-like 3-2, chloroplastic isoform X1</fullName>
    </submittedName>
</protein>
<organism evidence="6 7">
    <name type="scientific">Elaeis guineensis var. tenera</name>
    <name type="common">Oil palm</name>
    <dbReference type="NCBI Taxonomy" id="51953"/>
    <lineage>
        <taxon>Eukaryota</taxon>
        <taxon>Viridiplantae</taxon>
        <taxon>Streptophyta</taxon>
        <taxon>Embryophyta</taxon>
        <taxon>Tracheophyta</taxon>
        <taxon>Spermatophyta</taxon>
        <taxon>Magnoliopsida</taxon>
        <taxon>Liliopsida</taxon>
        <taxon>Arecaceae</taxon>
        <taxon>Arecoideae</taxon>
        <taxon>Cocoseae</taxon>
        <taxon>Elaeidinae</taxon>
        <taxon>Elaeis</taxon>
    </lineage>
</organism>
<dbReference type="InterPro" id="IPR044253">
    <property type="entry name" value="WCRKC1/2"/>
</dbReference>